<dbReference type="UniPathway" id="UPA00053">
    <property type="reaction ID" value="UER00088"/>
</dbReference>
<keyword evidence="3 12" id="KW-0028">Amino-acid biosynthesis</keyword>
<dbReference type="GO" id="GO:0000287">
    <property type="term" value="F:magnesium ion binding"/>
    <property type="evidence" value="ECO:0007669"/>
    <property type="project" value="UniProtKB-UniRule"/>
</dbReference>
<evidence type="ECO:0000313" key="13">
    <source>
        <dbReference type="EMBL" id="TCV94344.1"/>
    </source>
</evidence>
<dbReference type="SUPFAM" id="SSF52540">
    <property type="entry name" value="P-loop containing nucleoside triphosphate hydrolases"/>
    <property type="match status" value="1"/>
</dbReference>
<accession>A0A4R3YSS4</accession>
<dbReference type="NCBIfam" id="NF002988">
    <property type="entry name" value="PRK03731.1"/>
    <property type="match status" value="1"/>
</dbReference>
<evidence type="ECO:0000256" key="5">
    <source>
        <dbReference type="ARBA" id="ARBA00022723"/>
    </source>
</evidence>
<feature type="binding site" evidence="12">
    <location>
        <begin position="12"/>
        <end position="17"/>
    </location>
    <ligand>
        <name>ATP</name>
        <dbReference type="ChEBI" id="CHEBI:30616"/>
    </ligand>
</feature>
<comment type="caution">
    <text evidence="13">The sequence shown here is derived from an EMBL/GenBank/DDBJ whole genome shotgun (WGS) entry which is preliminary data.</text>
</comment>
<evidence type="ECO:0000256" key="4">
    <source>
        <dbReference type="ARBA" id="ARBA00022679"/>
    </source>
</evidence>
<feature type="binding site" evidence="12">
    <location>
        <position position="79"/>
    </location>
    <ligand>
        <name>substrate</name>
    </ligand>
</feature>
<comment type="subcellular location">
    <subcellularLocation>
        <location evidence="12">Cytoplasm</location>
    </subcellularLocation>
</comment>
<dbReference type="OrthoDB" id="9800332at2"/>
<dbReference type="InterPro" id="IPR023000">
    <property type="entry name" value="Shikimate_kinase_CS"/>
</dbReference>
<comment type="cofactor">
    <cofactor evidence="12">
        <name>Mg(2+)</name>
        <dbReference type="ChEBI" id="CHEBI:18420"/>
    </cofactor>
    <text evidence="12">Binds 1 Mg(2+) ion per subunit.</text>
</comment>
<comment type="caution">
    <text evidence="12">Lacks conserved residue(s) required for the propagation of feature annotation.</text>
</comment>
<dbReference type="EMBL" id="SMCR01000007">
    <property type="protein sequence ID" value="TCV94344.1"/>
    <property type="molecule type" value="Genomic_DNA"/>
</dbReference>
<dbReference type="InterPro" id="IPR027544">
    <property type="entry name" value="Shikimate_kinase_2"/>
</dbReference>
<feature type="binding site" evidence="12">
    <location>
        <position position="16"/>
    </location>
    <ligand>
        <name>Mg(2+)</name>
        <dbReference type="ChEBI" id="CHEBI:18420"/>
    </ligand>
</feature>
<evidence type="ECO:0000313" key="14">
    <source>
        <dbReference type="Proteomes" id="UP000295719"/>
    </source>
</evidence>
<dbReference type="PROSITE" id="PS01128">
    <property type="entry name" value="SHIKIMATE_KINASE"/>
    <property type="match status" value="1"/>
</dbReference>
<evidence type="ECO:0000256" key="7">
    <source>
        <dbReference type="ARBA" id="ARBA00022777"/>
    </source>
</evidence>
<evidence type="ECO:0000256" key="10">
    <source>
        <dbReference type="ARBA" id="ARBA00023141"/>
    </source>
</evidence>
<dbReference type="GO" id="GO:0009073">
    <property type="term" value="P:aromatic amino acid family biosynthetic process"/>
    <property type="evidence" value="ECO:0007669"/>
    <property type="project" value="UniProtKB-KW"/>
</dbReference>
<dbReference type="HAMAP" id="MF_00109">
    <property type="entry name" value="Shikimate_kinase"/>
    <property type="match status" value="1"/>
</dbReference>
<dbReference type="RefSeq" id="WP_131866075.1">
    <property type="nucleotide sequence ID" value="NZ_SMCR01000007.1"/>
</dbReference>
<dbReference type="GO" id="GO:0005524">
    <property type="term" value="F:ATP binding"/>
    <property type="evidence" value="ECO:0007669"/>
    <property type="project" value="UniProtKB-UniRule"/>
</dbReference>
<sequence length="174" mass="18924">MTQPIFMVGARGCGKTTVGQALSQILGYEFSDTDQTLLQVSGLSVAQIVEKEGWSGFRDRESGILQAVSGKNKVIATGGGIVLSAANRQFMRSQGCVIYLKVPANELLRRLKAFPEEHQRPSLTGRAMTDEIEQVLAQREALYQEAAHHVLDASRTPDDVVFAILQQLHPSAAS</sequence>
<proteinExistence type="inferred from homology"/>
<dbReference type="PRINTS" id="PR01100">
    <property type="entry name" value="SHIKIMTKNASE"/>
</dbReference>
<dbReference type="Pfam" id="PF01202">
    <property type="entry name" value="SKI"/>
    <property type="match status" value="1"/>
</dbReference>
<evidence type="ECO:0000256" key="9">
    <source>
        <dbReference type="ARBA" id="ARBA00022842"/>
    </source>
</evidence>
<dbReference type="GO" id="GO:0008652">
    <property type="term" value="P:amino acid biosynthetic process"/>
    <property type="evidence" value="ECO:0007669"/>
    <property type="project" value="UniProtKB-KW"/>
</dbReference>
<dbReference type="InterPro" id="IPR027417">
    <property type="entry name" value="P-loop_NTPase"/>
</dbReference>
<gene>
    <name evidence="12" type="primary">aroL</name>
    <name evidence="13" type="ORF">EDC52_10785</name>
</gene>
<dbReference type="PANTHER" id="PTHR21087:SF21">
    <property type="entry name" value="SHIKIMATE KINASE 2"/>
    <property type="match status" value="1"/>
</dbReference>
<evidence type="ECO:0000256" key="3">
    <source>
        <dbReference type="ARBA" id="ARBA00022605"/>
    </source>
</evidence>
<keyword evidence="9 12" id="KW-0460">Magnesium</keyword>
<keyword evidence="2 12" id="KW-0963">Cytoplasm</keyword>
<protein>
    <recommendedName>
        <fullName evidence="12">Shikimate kinase 2</fullName>
        <shortName evidence="12">SK 2</shortName>
        <ecNumber evidence="12">2.7.1.71</ecNumber>
    </recommendedName>
</protein>
<evidence type="ECO:0000256" key="8">
    <source>
        <dbReference type="ARBA" id="ARBA00022840"/>
    </source>
</evidence>
<organism evidence="13 14">
    <name type="scientific">Biostraticola tofi</name>
    <dbReference type="NCBI Taxonomy" id="466109"/>
    <lineage>
        <taxon>Bacteria</taxon>
        <taxon>Pseudomonadati</taxon>
        <taxon>Pseudomonadota</taxon>
        <taxon>Gammaproteobacteria</taxon>
        <taxon>Enterobacterales</taxon>
        <taxon>Bruguierivoracaceae</taxon>
        <taxon>Biostraticola</taxon>
    </lineage>
</organism>
<comment type="subunit">
    <text evidence="12">Monomer.</text>
</comment>
<dbReference type="HAMAP" id="MF_01269">
    <property type="entry name" value="Shikimate_kinase_2"/>
    <property type="match status" value="1"/>
</dbReference>
<feature type="binding site" evidence="12">
    <location>
        <position position="139"/>
    </location>
    <ligand>
        <name>substrate</name>
    </ligand>
</feature>
<dbReference type="GO" id="GO:0005829">
    <property type="term" value="C:cytosol"/>
    <property type="evidence" value="ECO:0007669"/>
    <property type="project" value="TreeGrafter"/>
</dbReference>
<dbReference type="Gene3D" id="3.40.50.300">
    <property type="entry name" value="P-loop containing nucleotide triphosphate hydrolases"/>
    <property type="match status" value="1"/>
</dbReference>
<evidence type="ECO:0000256" key="1">
    <source>
        <dbReference type="ARBA" id="ARBA00004842"/>
    </source>
</evidence>
<keyword evidence="8 12" id="KW-0067">ATP-binding</keyword>
<comment type="catalytic activity">
    <reaction evidence="11 12">
        <text>shikimate + ATP = 3-phosphoshikimate + ADP + H(+)</text>
        <dbReference type="Rhea" id="RHEA:13121"/>
        <dbReference type="ChEBI" id="CHEBI:15378"/>
        <dbReference type="ChEBI" id="CHEBI:30616"/>
        <dbReference type="ChEBI" id="CHEBI:36208"/>
        <dbReference type="ChEBI" id="CHEBI:145989"/>
        <dbReference type="ChEBI" id="CHEBI:456216"/>
        <dbReference type="EC" id="2.7.1.71"/>
    </reaction>
</comment>
<comment type="domain">
    <text evidence="12">The LID domain closes over the active site upon ATP binding.</text>
</comment>
<dbReference type="GO" id="GO:0009423">
    <property type="term" value="P:chorismate biosynthetic process"/>
    <property type="evidence" value="ECO:0007669"/>
    <property type="project" value="UniProtKB-UniRule"/>
</dbReference>
<feature type="binding site" evidence="12">
    <location>
        <position position="32"/>
    </location>
    <ligand>
        <name>Mg(2+)</name>
        <dbReference type="ChEBI" id="CHEBI:18420"/>
    </ligand>
</feature>
<dbReference type="AlphaFoldDB" id="A0A4R3YSS4"/>
<keyword evidence="14" id="KW-1185">Reference proteome</keyword>
<dbReference type="GO" id="GO:0004765">
    <property type="term" value="F:shikimate kinase activity"/>
    <property type="evidence" value="ECO:0007669"/>
    <property type="project" value="UniProtKB-UniRule"/>
</dbReference>
<dbReference type="InterPro" id="IPR000623">
    <property type="entry name" value="Shikimate_kinase/TSH1"/>
</dbReference>
<evidence type="ECO:0000256" key="11">
    <source>
        <dbReference type="ARBA" id="ARBA00048567"/>
    </source>
</evidence>
<dbReference type="PANTHER" id="PTHR21087">
    <property type="entry name" value="SHIKIMATE KINASE"/>
    <property type="match status" value="1"/>
</dbReference>
<keyword evidence="5 12" id="KW-0479">Metal-binding</keyword>
<keyword evidence="10 12" id="KW-0057">Aromatic amino acid biosynthesis</keyword>
<comment type="similarity">
    <text evidence="12">Belongs to the shikimate kinase family. AroL subfamily.</text>
</comment>
<dbReference type="CDD" id="cd00464">
    <property type="entry name" value="SK"/>
    <property type="match status" value="1"/>
</dbReference>
<feature type="binding site" evidence="12">
    <location>
        <position position="120"/>
    </location>
    <ligand>
        <name>ATP</name>
        <dbReference type="ChEBI" id="CHEBI:30616"/>
    </ligand>
</feature>
<evidence type="ECO:0000256" key="12">
    <source>
        <dbReference type="HAMAP-Rule" id="MF_01269"/>
    </source>
</evidence>
<name>A0A4R3YSS4_9GAMM</name>
<feature type="binding site" evidence="12">
    <location>
        <position position="34"/>
    </location>
    <ligand>
        <name>substrate</name>
    </ligand>
</feature>
<comment type="pathway">
    <text evidence="1 12">Metabolic intermediate biosynthesis; chorismate biosynthesis; chorismate from D-erythrose 4-phosphate and phosphoenolpyruvate: step 5/7.</text>
</comment>
<dbReference type="EC" id="2.7.1.71" evidence="12"/>
<keyword evidence="6 12" id="KW-0547">Nucleotide-binding</keyword>
<evidence type="ECO:0000256" key="2">
    <source>
        <dbReference type="ARBA" id="ARBA00022490"/>
    </source>
</evidence>
<keyword evidence="4 12" id="KW-0808">Transferase</keyword>
<feature type="region of interest" description="LID domain" evidence="12">
    <location>
        <begin position="112"/>
        <end position="126"/>
    </location>
</feature>
<dbReference type="InterPro" id="IPR031322">
    <property type="entry name" value="Shikimate/glucono_kinase"/>
</dbReference>
<feature type="binding site" evidence="12">
    <location>
        <position position="58"/>
    </location>
    <ligand>
        <name>substrate</name>
    </ligand>
</feature>
<keyword evidence="7 12" id="KW-0418">Kinase</keyword>
<comment type="function">
    <text evidence="12">Catalyzes the specific phosphorylation of the 3-hydroxyl group of shikimic acid using ATP as a cosubstrate.</text>
</comment>
<evidence type="ECO:0000256" key="6">
    <source>
        <dbReference type="ARBA" id="ARBA00022741"/>
    </source>
</evidence>
<reference evidence="13 14" key="1">
    <citation type="submission" date="2019-03" db="EMBL/GenBank/DDBJ databases">
        <title>Genomic Encyclopedia of Type Strains, Phase IV (KMG-IV): sequencing the most valuable type-strain genomes for metagenomic binning, comparative biology and taxonomic classification.</title>
        <authorList>
            <person name="Goeker M."/>
        </authorList>
    </citation>
    <scope>NUCLEOTIDE SEQUENCE [LARGE SCALE GENOMIC DNA]</scope>
    <source>
        <strain evidence="13 14">DSM 19580</strain>
    </source>
</reference>
<dbReference type="Proteomes" id="UP000295719">
    <property type="component" value="Unassembled WGS sequence"/>
</dbReference>